<protein>
    <submittedName>
        <fullName evidence="2">Uncharacterized protein</fullName>
    </submittedName>
</protein>
<name>A0A2G9G129_9LAMI</name>
<comment type="caution">
    <text evidence="2">The sequence shown here is derived from an EMBL/GenBank/DDBJ whole genome shotgun (WGS) entry which is preliminary data.</text>
</comment>
<dbReference type="Proteomes" id="UP000231279">
    <property type="component" value="Unassembled WGS sequence"/>
</dbReference>
<dbReference type="AlphaFoldDB" id="A0A2G9G129"/>
<evidence type="ECO:0000313" key="2">
    <source>
        <dbReference type="EMBL" id="PIM99010.1"/>
    </source>
</evidence>
<dbReference type="PANTHER" id="PTHR38542">
    <property type="entry name" value="OS04G0450500 PROTEIN"/>
    <property type="match status" value="1"/>
</dbReference>
<organism evidence="2 3">
    <name type="scientific">Handroanthus impetiginosus</name>
    <dbReference type="NCBI Taxonomy" id="429701"/>
    <lineage>
        <taxon>Eukaryota</taxon>
        <taxon>Viridiplantae</taxon>
        <taxon>Streptophyta</taxon>
        <taxon>Embryophyta</taxon>
        <taxon>Tracheophyta</taxon>
        <taxon>Spermatophyta</taxon>
        <taxon>Magnoliopsida</taxon>
        <taxon>eudicotyledons</taxon>
        <taxon>Gunneridae</taxon>
        <taxon>Pentapetalae</taxon>
        <taxon>asterids</taxon>
        <taxon>lamiids</taxon>
        <taxon>Lamiales</taxon>
        <taxon>Bignoniaceae</taxon>
        <taxon>Crescentiina</taxon>
        <taxon>Tabebuia alliance</taxon>
        <taxon>Handroanthus</taxon>
    </lineage>
</organism>
<proteinExistence type="predicted"/>
<reference evidence="3" key="1">
    <citation type="journal article" date="2018" name="Gigascience">
        <title>Genome assembly of the Pink Ipe (Handroanthus impetiginosus, Bignoniaceae), a highly valued, ecologically keystone Neotropical timber forest tree.</title>
        <authorList>
            <person name="Silva-Junior O.B."/>
            <person name="Grattapaglia D."/>
            <person name="Novaes E."/>
            <person name="Collevatti R.G."/>
        </authorList>
    </citation>
    <scope>NUCLEOTIDE SEQUENCE [LARGE SCALE GENOMIC DNA]</scope>
    <source>
        <strain evidence="3">cv. UFG-1</strain>
    </source>
</reference>
<keyword evidence="3" id="KW-1185">Reference proteome</keyword>
<evidence type="ECO:0000256" key="1">
    <source>
        <dbReference type="SAM" id="MobiDB-lite"/>
    </source>
</evidence>
<dbReference type="OrthoDB" id="2446218at2759"/>
<sequence length="254" mass="28768">MDILVGDETRSYFPVTIWQSQMGSQVFAGHVFLLQNLKITRFGDVVEARALHCSSLQCLLHPNDFASFKGLDELIAECRIGITARDKLQKVVGWLQRARLAHCGSLLNCHELYVWDDSEYLPLLVTNKAAELLFGNIPAEKVYSSYNSRQQAQRCCQNYTAFQNSHSSCATTKKMVNPESSSNGKSLQMKDKNPGDGNPNFYMIWLILLNMLFQHGKNSPMKFKVTVHTSRDWEGGRFEMESFSVPAFKRITAA</sequence>
<dbReference type="EMBL" id="NKXS01007882">
    <property type="protein sequence ID" value="PIM99010.1"/>
    <property type="molecule type" value="Genomic_DNA"/>
</dbReference>
<evidence type="ECO:0000313" key="3">
    <source>
        <dbReference type="Proteomes" id="UP000231279"/>
    </source>
</evidence>
<accession>A0A2G9G129</accession>
<feature type="region of interest" description="Disordered" evidence="1">
    <location>
        <begin position="173"/>
        <end position="193"/>
    </location>
</feature>
<gene>
    <name evidence="2" type="ORF">CDL12_28496</name>
</gene>
<dbReference type="PANTHER" id="PTHR38542:SF2">
    <property type="entry name" value="REPLICATION FACTOR A C-TERMINAL DOMAIN-CONTAINING PROTEIN"/>
    <property type="match status" value="1"/>
</dbReference>